<evidence type="ECO:0000313" key="1">
    <source>
        <dbReference type="EMBL" id="CAD72367.1"/>
    </source>
</evidence>
<dbReference type="EnsemblBacteria" id="CAD72367">
    <property type="protein sequence ID" value="CAD72367"/>
    <property type="gene ID" value="RB1999"/>
</dbReference>
<dbReference type="InParanoid" id="Q7UWJ6"/>
<dbReference type="AlphaFoldDB" id="Q7UWJ6"/>
<accession>Q7UWJ6</accession>
<organism evidence="1 2">
    <name type="scientific">Rhodopirellula baltica (strain DSM 10527 / NCIMB 13988 / SH1)</name>
    <dbReference type="NCBI Taxonomy" id="243090"/>
    <lineage>
        <taxon>Bacteria</taxon>
        <taxon>Pseudomonadati</taxon>
        <taxon>Planctomycetota</taxon>
        <taxon>Planctomycetia</taxon>
        <taxon>Pirellulales</taxon>
        <taxon>Pirellulaceae</taxon>
        <taxon>Rhodopirellula</taxon>
    </lineage>
</organism>
<gene>
    <name evidence="1" type="ordered locus">RB1999</name>
</gene>
<evidence type="ECO:0000313" key="2">
    <source>
        <dbReference type="Proteomes" id="UP000001025"/>
    </source>
</evidence>
<keyword evidence="2" id="KW-1185">Reference proteome</keyword>
<sequence length="37" mass="4228">MIDGPRDRRSPPPRGFFCAWVAGRGWLGIARILKWST</sequence>
<dbReference type="Proteomes" id="UP000001025">
    <property type="component" value="Chromosome"/>
</dbReference>
<reference evidence="1 2" key="1">
    <citation type="journal article" date="2003" name="Proc. Natl. Acad. Sci. U.S.A.">
        <title>Complete genome sequence of the marine planctomycete Pirellula sp. strain 1.</title>
        <authorList>
            <person name="Gloeckner F.O."/>
            <person name="Kube M."/>
            <person name="Bauer M."/>
            <person name="Teeling H."/>
            <person name="Lombardot T."/>
            <person name="Ludwig W."/>
            <person name="Gade D."/>
            <person name="Beck A."/>
            <person name="Borzym K."/>
            <person name="Heitmann K."/>
            <person name="Rabus R."/>
            <person name="Schlesner H."/>
            <person name="Amann R."/>
            <person name="Reinhardt R."/>
        </authorList>
    </citation>
    <scope>NUCLEOTIDE SEQUENCE [LARGE SCALE GENOMIC DNA]</scope>
    <source>
        <strain evidence="2">DSM 10527 / NCIMB 13988 / SH1</strain>
    </source>
</reference>
<name>Q7UWJ6_RHOBA</name>
<dbReference type="STRING" id="243090.RB1999"/>
<dbReference type="KEGG" id="rba:RB1999"/>
<proteinExistence type="predicted"/>
<dbReference type="EMBL" id="BX294136">
    <property type="protein sequence ID" value="CAD72367.1"/>
    <property type="molecule type" value="Genomic_DNA"/>
</dbReference>
<protein>
    <submittedName>
        <fullName evidence="1">Uncharacterized protein</fullName>
    </submittedName>
</protein>
<dbReference type="HOGENOM" id="CLU_3347873_0_0_0"/>